<dbReference type="AlphaFoldDB" id="A0A2H0DZ27"/>
<gene>
    <name evidence="2" type="ORF">COW81_00335</name>
</gene>
<reference evidence="2 3" key="1">
    <citation type="submission" date="2017-09" db="EMBL/GenBank/DDBJ databases">
        <title>Depth-based differentiation of microbial function through sediment-hosted aquifers and enrichment of novel symbionts in the deep terrestrial subsurface.</title>
        <authorList>
            <person name="Probst A.J."/>
            <person name="Ladd B."/>
            <person name="Jarett J.K."/>
            <person name="Geller-Mcgrath D.E."/>
            <person name="Sieber C.M."/>
            <person name="Emerson J.B."/>
            <person name="Anantharaman K."/>
            <person name="Thomas B.C."/>
            <person name="Malmstrom R."/>
            <person name="Stieglmeier M."/>
            <person name="Klingl A."/>
            <person name="Woyke T."/>
            <person name="Ryan C.M."/>
            <person name="Banfield J.F."/>
        </authorList>
    </citation>
    <scope>NUCLEOTIDE SEQUENCE [LARGE SCALE GENOMIC DNA]</scope>
    <source>
        <strain evidence="2">CG22_combo_CG10-13_8_21_14_all_36_13</strain>
    </source>
</reference>
<evidence type="ECO:0000313" key="2">
    <source>
        <dbReference type="EMBL" id="PIP87422.1"/>
    </source>
</evidence>
<keyword evidence="1" id="KW-0812">Transmembrane</keyword>
<comment type="caution">
    <text evidence="2">The sequence shown here is derived from an EMBL/GenBank/DDBJ whole genome shotgun (WGS) entry which is preliminary data.</text>
</comment>
<proteinExistence type="predicted"/>
<keyword evidence="1" id="KW-1133">Transmembrane helix</keyword>
<organism evidence="2 3">
    <name type="scientific">Candidatus Campbellbacteria bacterium CG22_combo_CG10-13_8_21_14_all_36_13</name>
    <dbReference type="NCBI Taxonomy" id="1974529"/>
    <lineage>
        <taxon>Bacteria</taxon>
        <taxon>Candidatus Campbelliibacteriota</taxon>
    </lineage>
</organism>
<dbReference type="EMBL" id="PCTT01000005">
    <property type="protein sequence ID" value="PIP87422.1"/>
    <property type="molecule type" value="Genomic_DNA"/>
</dbReference>
<evidence type="ECO:0000256" key="1">
    <source>
        <dbReference type="SAM" id="Phobius"/>
    </source>
</evidence>
<sequence>MQNKNDQQIYKTIGFTLLLFGVFYANVAFDFSTVLRDLGNNSALTYEYQKQLIKEHVENKEKAKELDAQNASENTLRVKRSYIQKISEGIIYAFTYIFGFLHETGEDFAYGELKNDNYAANAYGAFDLMSLNVYDRMSEFFQRSGGDVE</sequence>
<name>A0A2H0DZ27_9BACT</name>
<accession>A0A2H0DZ27</accession>
<feature type="transmembrane region" description="Helical" evidence="1">
    <location>
        <begin position="12"/>
        <end position="29"/>
    </location>
</feature>
<evidence type="ECO:0000313" key="3">
    <source>
        <dbReference type="Proteomes" id="UP000231143"/>
    </source>
</evidence>
<keyword evidence="1" id="KW-0472">Membrane</keyword>
<protein>
    <submittedName>
        <fullName evidence="2">Uncharacterized protein</fullName>
    </submittedName>
</protein>
<dbReference type="Proteomes" id="UP000231143">
    <property type="component" value="Unassembled WGS sequence"/>
</dbReference>